<name>A0A246RUT0_9GAMM</name>
<feature type="domain" description="ABC transmembrane type-1" evidence="8">
    <location>
        <begin position="75"/>
        <end position="287"/>
    </location>
</feature>
<reference evidence="9 10" key="1">
    <citation type="submission" date="2014-08" db="EMBL/GenBank/DDBJ databases">
        <title>Draft genome sequence of a novel L-asparaginase producing marine bacterium, Halomonas campaniensis.</title>
        <authorList>
            <person name="Sundarakrishnan B."/>
            <person name="Moushumi Priya A."/>
            <person name="Raman G."/>
            <person name="Sakthivel N."/>
            <person name="Park S."/>
            <person name="Jayachandran S."/>
        </authorList>
    </citation>
    <scope>NUCLEOTIDE SEQUENCE [LARGE SCALE GENOMIC DNA]</scope>
    <source>
        <strain evidence="9 10">SK03</strain>
    </source>
</reference>
<keyword evidence="3" id="KW-1003">Cell membrane</keyword>
<feature type="transmembrane region" description="Helical" evidence="7">
    <location>
        <begin position="113"/>
        <end position="133"/>
    </location>
</feature>
<evidence type="ECO:0000256" key="4">
    <source>
        <dbReference type="ARBA" id="ARBA00022692"/>
    </source>
</evidence>
<evidence type="ECO:0000256" key="3">
    <source>
        <dbReference type="ARBA" id="ARBA00022475"/>
    </source>
</evidence>
<keyword evidence="6 7" id="KW-0472">Membrane</keyword>
<evidence type="ECO:0000313" key="9">
    <source>
        <dbReference type="EMBL" id="OWV27712.1"/>
    </source>
</evidence>
<evidence type="ECO:0000259" key="8">
    <source>
        <dbReference type="PROSITE" id="PS50928"/>
    </source>
</evidence>
<accession>A0A246RUT0</accession>
<dbReference type="Proteomes" id="UP000197334">
    <property type="component" value="Unassembled WGS sequence"/>
</dbReference>
<gene>
    <name evidence="9" type="ORF">JI62_21405</name>
</gene>
<organism evidence="9 10">
    <name type="scientific">Halomonas campaniensis</name>
    <dbReference type="NCBI Taxonomy" id="213554"/>
    <lineage>
        <taxon>Bacteria</taxon>
        <taxon>Pseudomonadati</taxon>
        <taxon>Pseudomonadota</taxon>
        <taxon>Gammaproteobacteria</taxon>
        <taxon>Oceanospirillales</taxon>
        <taxon>Halomonadaceae</taxon>
        <taxon>Halomonas</taxon>
    </lineage>
</organism>
<evidence type="ECO:0000313" key="10">
    <source>
        <dbReference type="Proteomes" id="UP000197334"/>
    </source>
</evidence>
<evidence type="ECO:0000256" key="2">
    <source>
        <dbReference type="ARBA" id="ARBA00022448"/>
    </source>
</evidence>
<dbReference type="SUPFAM" id="SSF161098">
    <property type="entry name" value="MetI-like"/>
    <property type="match status" value="1"/>
</dbReference>
<comment type="caution">
    <text evidence="9">The sequence shown here is derived from an EMBL/GenBank/DDBJ whole genome shotgun (WGS) entry which is preliminary data.</text>
</comment>
<evidence type="ECO:0000256" key="7">
    <source>
        <dbReference type="RuleBase" id="RU363032"/>
    </source>
</evidence>
<dbReference type="Gene3D" id="1.10.3720.10">
    <property type="entry name" value="MetI-like"/>
    <property type="match status" value="1"/>
</dbReference>
<dbReference type="GO" id="GO:0055085">
    <property type="term" value="P:transmembrane transport"/>
    <property type="evidence" value="ECO:0007669"/>
    <property type="project" value="InterPro"/>
</dbReference>
<feature type="transmembrane region" description="Helical" evidence="7">
    <location>
        <begin position="21"/>
        <end position="43"/>
    </location>
</feature>
<sequence length="298" mass="32573">MALMTGKTSAQRQGFELAMMSPALFLLALITLVPFFSIIWMSFNDVSLMGGLAFEFSGLDNWQRVFTDPDIRSSWLISLVYFLATVGLEMVIGTVMALLVYSLTRGSNIIISLLLIPMFIAPVIVGLLGRFMLDPSHGLYAWLLNESGLFDGNILGSVGSAMVAVILMDVWEWTPLVALIVLAGLASVPEDTLEAAEMDGAKYGQKLLYIILPSISNILLVALLIRAMDAIRFFAIIFITTNGGPADSTKIIPIRLYDIAFRFFDLGYAAAVGITMLVFSIMVATAFTKLLKRQETSS</sequence>
<keyword evidence="4 7" id="KW-0812">Transmembrane</keyword>
<evidence type="ECO:0000256" key="1">
    <source>
        <dbReference type="ARBA" id="ARBA00004651"/>
    </source>
</evidence>
<dbReference type="PANTHER" id="PTHR43005:SF1">
    <property type="entry name" value="SPERMIDINE_PUTRESCINE TRANSPORT SYSTEM PERMEASE PROTEIN"/>
    <property type="match status" value="1"/>
</dbReference>
<dbReference type="AlphaFoldDB" id="A0A246RUT0"/>
<feature type="transmembrane region" description="Helical" evidence="7">
    <location>
        <begin position="153"/>
        <end position="186"/>
    </location>
</feature>
<dbReference type="Pfam" id="PF00528">
    <property type="entry name" value="BPD_transp_1"/>
    <property type="match status" value="1"/>
</dbReference>
<keyword evidence="5 7" id="KW-1133">Transmembrane helix</keyword>
<evidence type="ECO:0000256" key="5">
    <source>
        <dbReference type="ARBA" id="ARBA00022989"/>
    </source>
</evidence>
<comment type="similarity">
    <text evidence="7">Belongs to the binding-protein-dependent transport system permease family.</text>
</comment>
<evidence type="ECO:0000256" key="6">
    <source>
        <dbReference type="ARBA" id="ARBA00023136"/>
    </source>
</evidence>
<dbReference type="GO" id="GO:0005886">
    <property type="term" value="C:plasma membrane"/>
    <property type="evidence" value="ECO:0007669"/>
    <property type="project" value="UniProtKB-SubCell"/>
</dbReference>
<dbReference type="CDD" id="cd06261">
    <property type="entry name" value="TM_PBP2"/>
    <property type="match status" value="1"/>
</dbReference>
<comment type="subcellular location">
    <subcellularLocation>
        <location evidence="1 7">Cell membrane</location>
        <topology evidence="1 7">Multi-pass membrane protein</topology>
    </subcellularLocation>
</comment>
<dbReference type="PROSITE" id="PS50928">
    <property type="entry name" value="ABC_TM1"/>
    <property type="match status" value="1"/>
</dbReference>
<keyword evidence="2 7" id="KW-0813">Transport</keyword>
<dbReference type="PANTHER" id="PTHR43005">
    <property type="entry name" value="BLR7065 PROTEIN"/>
    <property type="match status" value="1"/>
</dbReference>
<dbReference type="RefSeq" id="WP_240513327.1">
    <property type="nucleotide sequence ID" value="NZ_JPUA01000049.1"/>
</dbReference>
<dbReference type="EMBL" id="JPUA01000049">
    <property type="protein sequence ID" value="OWV27712.1"/>
    <property type="molecule type" value="Genomic_DNA"/>
</dbReference>
<dbReference type="InterPro" id="IPR035906">
    <property type="entry name" value="MetI-like_sf"/>
</dbReference>
<dbReference type="InterPro" id="IPR000515">
    <property type="entry name" value="MetI-like"/>
</dbReference>
<keyword evidence="10" id="KW-1185">Reference proteome</keyword>
<proteinExistence type="inferred from homology"/>
<feature type="transmembrane region" description="Helical" evidence="7">
    <location>
        <begin position="75"/>
        <end position="101"/>
    </location>
</feature>
<protein>
    <submittedName>
        <fullName evidence="9">ABC transporter permease</fullName>
    </submittedName>
</protein>
<feature type="transmembrane region" description="Helical" evidence="7">
    <location>
        <begin position="266"/>
        <end position="287"/>
    </location>
</feature>
<feature type="transmembrane region" description="Helical" evidence="7">
    <location>
        <begin position="207"/>
        <end position="225"/>
    </location>
</feature>